<keyword evidence="1" id="KW-0175">Coiled coil</keyword>
<feature type="region of interest" description="Disordered" evidence="2">
    <location>
        <begin position="112"/>
        <end position="140"/>
    </location>
</feature>
<organism evidence="3 4">
    <name type="scientific">Carpediemonas membranifera</name>
    <dbReference type="NCBI Taxonomy" id="201153"/>
    <lineage>
        <taxon>Eukaryota</taxon>
        <taxon>Metamonada</taxon>
        <taxon>Carpediemonas-like organisms</taxon>
        <taxon>Carpediemonas</taxon>
    </lineage>
</organism>
<gene>
    <name evidence="3" type="ORF">J8273_7280</name>
</gene>
<evidence type="ECO:0000313" key="4">
    <source>
        <dbReference type="Proteomes" id="UP000717585"/>
    </source>
</evidence>
<dbReference type="AlphaFoldDB" id="A0A8J6AQ58"/>
<reference evidence="3" key="1">
    <citation type="submission" date="2021-05" db="EMBL/GenBank/DDBJ databases">
        <title>A free-living protist that lacks canonical eukaryotic 1 DNA replication and segregation systems.</title>
        <authorList>
            <person name="Salas-Leiva D.E."/>
            <person name="Tromer E.C."/>
            <person name="Curtis B.A."/>
            <person name="Jerlstrom-Hultqvist J."/>
            <person name="Kolisko M."/>
            <person name="Yi Z."/>
            <person name="Salas-Leiva J.S."/>
            <person name="Gallot-Lavallee L."/>
            <person name="Kops G.J.P.L."/>
            <person name="Archibald J.M."/>
            <person name="Simpson A.G.B."/>
            <person name="Roger A.J."/>
        </authorList>
    </citation>
    <scope>NUCLEOTIDE SEQUENCE</scope>
    <source>
        <strain evidence="3">BICM</strain>
    </source>
</reference>
<proteinExistence type="predicted"/>
<feature type="compositionally biased region" description="Basic residues" evidence="2">
    <location>
        <begin position="130"/>
        <end position="139"/>
    </location>
</feature>
<dbReference type="EMBL" id="JAHDYR010000062">
    <property type="protein sequence ID" value="KAG9391006.1"/>
    <property type="molecule type" value="Genomic_DNA"/>
</dbReference>
<dbReference type="InterPro" id="IPR019186">
    <property type="entry name" value="Nucleolar_protein_12"/>
</dbReference>
<evidence type="ECO:0000313" key="3">
    <source>
        <dbReference type="EMBL" id="KAG9391006.1"/>
    </source>
</evidence>
<accession>A0A8J6AQ58</accession>
<comment type="caution">
    <text evidence="3">The sequence shown here is derived from an EMBL/GenBank/DDBJ whole genome shotgun (WGS) entry which is preliminary data.</text>
</comment>
<protein>
    <submittedName>
        <fullName evidence="3">Nucleolar protein</fullName>
    </submittedName>
</protein>
<dbReference type="Pfam" id="PF09805">
    <property type="entry name" value="Nop25"/>
    <property type="match status" value="1"/>
</dbReference>
<evidence type="ECO:0000256" key="1">
    <source>
        <dbReference type="SAM" id="Coils"/>
    </source>
</evidence>
<sequence>MDDRTGYQIFVDAGTTRDLAATLMPRDVKRSGTLVFDKKVKERTTEYVTGMHKRKQKKKKEIEMKRAMEKKAEAKREARERRATKRDFLNRKLPKNHPDLVTAMKKLQEYSQAPLKTEVLQDDEKESHAKPTHKARKPRIVIETVDTERFGKVVAQVET</sequence>
<dbReference type="Proteomes" id="UP000717585">
    <property type="component" value="Unassembled WGS sequence"/>
</dbReference>
<keyword evidence="4" id="KW-1185">Reference proteome</keyword>
<feature type="coiled-coil region" evidence="1">
    <location>
        <begin position="55"/>
        <end position="84"/>
    </location>
</feature>
<name>A0A8J6AQ58_9EUKA</name>
<evidence type="ECO:0000256" key="2">
    <source>
        <dbReference type="SAM" id="MobiDB-lite"/>
    </source>
</evidence>